<name>A0A9X3XRG0_9CLOT</name>
<sequence length="112" mass="12157">MLKKIIGGVVLATSLFSITAFAASGYTGDIKTSSGSSHHALAWTKANDGKSEAMAYVAIYDRNGAKLAYSDQNYNYGYTQTETITSARHWGNYAQSRHGASWSTAFVLTEKF</sequence>
<protein>
    <recommendedName>
        <fullName evidence="4">Lactococcin 972 family bacteriocin</fullName>
    </recommendedName>
</protein>
<keyword evidence="3" id="KW-1185">Reference proteome</keyword>
<comment type="caution">
    <text evidence="2">The sequence shown here is derived from an EMBL/GenBank/DDBJ whole genome shotgun (WGS) entry which is preliminary data.</text>
</comment>
<gene>
    <name evidence="2" type="ORF">NE398_21935</name>
</gene>
<dbReference type="Proteomes" id="UP001141183">
    <property type="component" value="Unassembled WGS sequence"/>
</dbReference>
<evidence type="ECO:0000256" key="1">
    <source>
        <dbReference type="SAM" id="SignalP"/>
    </source>
</evidence>
<evidence type="ECO:0000313" key="2">
    <source>
        <dbReference type="EMBL" id="MDC4242774.1"/>
    </source>
</evidence>
<keyword evidence="2" id="KW-0614">Plasmid</keyword>
<dbReference type="AlphaFoldDB" id="A0A9X3XRG0"/>
<proteinExistence type="predicted"/>
<dbReference type="RefSeq" id="WP_272470994.1">
    <property type="nucleotide sequence ID" value="NZ_JAMRYU010000169.1"/>
</dbReference>
<evidence type="ECO:0008006" key="4">
    <source>
        <dbReference type="Google" id="ProtNLM"/>
    </source>
</evidence>
<organism evidence="2 3">
    <name type="scientific">Clostridium tertium</name>
    <dbReference type="NCBI Taxonomy" id="1559"/>
    <lineage>
        <taxon>Bacteria</taxon>
        <taxon>Bacillati</taxon>
        <taxon>Bacillota</taxon>
        <taxon>Clostridia</taxon>
        <taxon>Eubacteriales</taxon>
        <taxon>Clostridiaceae</taxon>
        <taxon>Clostridium</taxon>
    </lineage>
</organism>
<reference evidence="2" key="1">
    <citation type="submission" date="2022-05" db="EMBL/GenBank/DDBJ databases">
        <title>Draft genome sequence of Clostridium tertium strain CP3 isolated from Peru.</title>
        <authorList>
            <person name="Hurtado R."/>
            <person name="Lima L."/>
            <person name="Sousa T."/>
            <person name="Jaiswal A.K."/>
            <person name="Tiwari S."/>
            <person name="Maturrano L."/>
            <person name="Brenig B."/>
            <person name="Azevedo V."/>
        </authorList>
    </citation>
    <scope>NUCLEOTIDE SEQUENCE</scope>
    <source>
        <strain evidence="2">CP3</strain>
        <plasmid evidence="2">p1</plasmid>
    </source>
</reference>
<feature type="signal peptide" evidence="1">
    <location>
        <begin position="1"/>
        <end position="22"/>
    </location>
</feature>
<dbReference type="EMBL" id="JAMRYU010000169">
    <property type="protein sequence ID" value="MDC4242774.1"/>
    <property type="molecule type" value="Genomic_DNA"/>
</dbReference>
<accession>A0A9X3XRG0</accession>
<feature type="chain" id="PRO_5040974891" description="Lactococcin 972 family bacteriocin" evidence="1">
    <location>
        <begin position="23"/>
        <end position="112"/>
    </location>
</feature>
<geneLocation type="plasmid" evidence="2">
    <name>p1</name>
</geneLocation>
<evidence type="ECO:0000313" key="3">
    <source>
        <dbReference type="Proteomes" id="UP001141183"/>
    </source>
</evidence>
<keyword evidence="1" id="KW-0732">Signal</keyword>